<evidence type="ECO:0000256" key="1">
    <source>
        <dbReference type="ARBA" id="ARBA00004123"/>
    </source>
</evidence>
<evidence type="ECO:0000313" key="8">
    <source>
        <dbReference type="Proteomes" id="UP000076722"/>
    </source>
</evidence>
<evidence type="ECO:0000313" key="7">
    <source>
        <dbReference type="EMBL" id="KZS96893.1"/>
    </source>
</evidence>
<feature type="compositionally biased region" description="Acidic residues" evidence="5">
    <location>
        <begin position="758"/>
        <end position="768"/>
    </location>
</feature>
<dbReference type="PANTHER" id="PTHR22940:SF4">
    <property type="entry name" value="PROTEIN TIMELESS HOMOLOG"/>
    <property type="match status" value="1"/>
</dbReference>
<protein>
    <submittedName>
        <fullName evidence="7">Timeless-domain-containing protein</fullName>
    </submittedName>
</protein>
<feature type="compositionally biased region" description="Basic and acidic residues" evidence="5">
    <location>
        <begin position="929"/>
        <end position="947"/>
    </location>
</feature>
<dbReference type="GO" id="GO:0003677">
    <property type="term" value="F:DNA binding"/>
    <property type="evidence" value="ECO:0007669"/>
    <property type="project" value="TreeGrafter"/>
</dbReference>
<dbReference type="InterPro" id="IPR044998">
    <property type="entry name" value="Timeless"/>
</dbReference>
<feature type="compositionally biased region" description="Acidic residues" evidence="5">
    <location>
        <begin position="918"/>
        <end position="928"/>
    </location>
</feature>
<feature type="region of interest" description="Disordered" evidence="5">
    <location>
        <begin position="758"/>
        <end position="779"/>
    </location>
</feature>
<dbReference type="GO" id="GO:0006281">
    <property type="term" value="P:DNA repair"/>
    <property type="evidence" value="ECO:0007669"/>
    <property type="project" value="TreeGrafter"/>
</dbReference>
<dbReference type="GO" id="GO:0000076">
    <property type="term" value="P:DNA replication checkpoint signaling"/>
    <property type="evidence" value="ECO:0007669"/>
    <property type="project" value="TreeGrafter"/>
</dbReference>
<sequence length="1095" mass="124367">MDSRSPSPSAEREKDEGEILAIAIQRVVSALGGESNGKYVPGDSCHGCLKDLKKIWRLDDYDDDRNVARILWDTSVFVNDLIPILMTTAEKTVIACADLMTAMTWPIDLTQELQEMEDEDIHRSDYTVLLGAHAVYKRAMIQNPQTFEVLLKMVLPCLLKSAKERKPRDTQIISLVLHLFRNLAFIKSDQAEYISALSSTHVLELLLTIASNAQHNTILLDIFHLLLRGIKPHTLLPSTTGTKSALAKALNAEKMAEQKSARNSHTRHSRFGTTVVVRQHNAEFILRNQAAVNSKDPGALLDATKKALKKRVRKVDEEYEPLTHHASTVMREFGTRFIEACLNPFLASILKDIKSERPHITEKDNLRLLAVARWGLEFFLAFKKSKKWGFEYVAEVLERSWIVWVLKRMRMAIEDTPKQYTELKLGTDCLVQFFGVIDEMLSDPDSPDSYKEVAETLQYSLYYNGEILDFAFDNLKEWKEGGLMGFGFLESSVQLGYILMRMLERWGKNKGNVYVRKRARAKAKAKRRRQNEEEIPDVEDVPEEKQDEQMIQEQMFTFEKYEQKFADEEIAQSLLAYLANFRNFGSADEMKWVVNLIHRQAIKAKAEGLFFKVSTMTLFKSIIAEERSFPKEQPYKDLTNIIDYLLKKFFKAAKADPLIFLEAFFPKNRGLWKQFSSWQPEPKSSRKKKDKNGDESVQDTNIVGEVQVKKGYSWSEQLGIAIACLVEKGQLSLVDWVKQILTMASTQRRRIIEEIDGADDADPSDLPDEEIRRSRTKVPSSEAMQKITDFYIPYIDDEQATAATKNPHLKLVFRLIKAHVEDESQDELTWYIPAAILPDELDSSLRVINQCLENPVDLGGRRASQLISKKTTRRRRRKAATDSEEDLRNDSDLEGHKEKRKKKKKKEVQVYKSAQFIEDSDADPEKEEEFFARERAQREANERRAKEGLPVAAKPTGTKKRKKKSDGNGNAGRKKRRPSEAPESAASSADSASEDEDGEGSTAAASKQKSGKPKPKPRPKPRLKAKAPASSPSPGEAADQMDDAQQLATSTNDANGSKTLNQDGDFADDEEDDNVSRIPAKKPRKMVLSDDEEEG</sequence>
<evidence type="ECO:0000256" key="4">
    <source>
        <dbReference type="ARBA" id="ARBA00023306"/>
    </source>
</evidence>
<proteinExistence type="predicted"/>
<gene>
    <name evidence="7" type="ORF">SISNIDRAFT_473136</name>
</gene>
<dbReference type="OrthoDB" id="310853at2759"/>
<feature type="compositionally biased region" description="Acidic residues" evidence="5">
    <location>
        <begin position="533"/>
        <end position="542"/>
    </location>
</feature>
<keyword evidence="4" id="KW-0131">Cell cycle</keyword>
<evidence type="ECO:0000256" key="3">
    <source>
        <dbReference type="ARBA" id="ARBA00023242"/>
    </source>
</evidence>
<dbReference type="Proteomes" id="UP000076722">
    <property type="component" value="Unassembled WGS sequence"/>
</dbReference>
<comment type="subcellular location">
    <subcellularLocation>
        <location evidence="1">Nucleus</location>
    </subcellularLocation>
</comment>
<accession>A0A164YGF8</accession>
<evidence type="ECO:0000259" key="6">
    <source>
        <dbReference type="Pfam" id="PF04821"/>
    </source>
</evidence>
<feature type="compositionally biased region" description="Low complexity" evidence="5">
    <location>
        <begin position="981"/>
        <end position="991"/>
    </location>
</feature>
<dbReference type="PANTHER" id="PTHR22940">
    <property type="entry name" value="TIMEOUT/TIMELESS-2"/>
    <property type="match status" value="1"/>
</dbReference>
<dbReference type="GO" id="GO:0043111">
    <property type="term" value="P:replication fork arrest"/>
    <property type="evidence" value="ECO:0007669"/>
    <property type="project" value="TreeGrafter"/>
</dbReference>
<evidence type="ECO:0000256" key="5">
    <source>
        <dbReference type="SAM" id="MobiDB-lite"/>
    </source>
</evidence>
<feature type="compositionally biased region" description="Polar residues" evidence="5">
    <location>
        <begin position="1047"/>
        <end position="1062"/>
    </location>
</feature>
<keyword evidence="2" id="KW-0236">DNA replication inhibitor</keyword>
<dbReference type="AlphaFoldDB" id="A0A164YGF8"/>
<reference evidence="7 8" key="1">
    <citation type="journal article" date="2016" name="Mol. Biol. Evol.">
        <title>Comparative Genomics of Early-Diverging Mushroom-Forming Fungi Provides Insights into the Origins of Lignocellulose Decay Capabilities.</title>
        <authorList>
            <person name="Nagy L.G."/>
            <person name="Riley R."/>
            <person name="Tritt A."/>
            <person name="Adam C."/>
            <person name="Daum C."/>
            <person name="Floudas D."/>
            <person name="Sun H."/>
            <person name="Yadav J.S."/>
            <person name="Pangilinan J."/>
            <person name="Larsson K.H."/>
            <person name="Matsuura K."/>
            <person name="Barry K."/>
            <person name="Labutti K."/>
            <person name="Kuo R."/>
            <person name="Ohm R.A."/>
            <person name="Bhattacharya S.S."/>
            <person name="Shirouzu T."/>
            <person name="Yoshinaga Y."/>
            <person name="Martin F.M."/>
            <person name="Grigoriev I.V."/>
            <person name="Hibbett D.S."/>
        </authorList>
    </citation>
    <scope>NUCLEOTIDE SEQUENCE [LARGE SCALE GENOMIC DNA]</scope>
    <source>
        <strain evidence="7 8">HHB9708</strain>
    </source>
</reference>
<feature type="compositionally biased region" description="Low complexity" evidence="5">
    <location>
        <begin position="1026"/>
        <end position="1046"/>
    </location>
</feature>
<feature type="compositionally biased region" description="Basic and acidic residues" evidence="5">
    <location>
        <begin position="886"/>
        <end position="897"/>
    </location>
</feature>
<keyword evidence="8" id="KW-1185">Reference proteome</keyword>
<feature type="region of interest" description="Disordered" evidence="5">
    <location>
        <begin position="676"/>
        <end position="698"/>
    </location>
</feature>
<feature type="region of interest" description="Disordered" evidence="5">
    <location>
        <begin position="525"/>
        <end position="546"/>
    </location>
</feature>
<dbReference type="Pfam" id="PF04821">
    <property type="entry name" value="TIMELESS"/>
    <property type="match status" value="1"/>
</dbReference>
<feature type="compositionally biased region" description="Basic residues" evidence="5">
    <location>
        <begin position="1009"/>
        <end position="1025"/>
    </location>
</feature>
<organism evidence="7 8">
    <name type="scientific">Sistotremastrum niveocremeum HHB9708</name>
    <dbReference type="NCBI Taxonomy" id="1314777"/>
    <lineage>
        <taxon>Eukaryota</taxon>
        <taxon>Fungi</taxon>
        <taxon>Dikarya</taxon>
        <taxon>Basidiomycota</taxon>
        <taxon>Agaricomycotina</taxon>
        <taxon>Agaricomycetes</taxon>
        <taxon>Sistotremastrales</taxon>
        <taxon>Sistotremastraceae</taxon>
        <taxon>Sertulicium</taxon>
        <taxon>Sertulicium niveocremeum</taxon>
    </lineage>
</organism>
<dbReference type="GO" id="GO:0031298">
    <property type="term" value="C:replication fork protection complex"/>
    <property type="evidence" value="ECO:0007669"/>
    <property type="project" value="TreeGrafter"/>
</dbReference>
<keyword evidence="3" id="KW-0539">Nucleus</keyword>
<dbReference type="EMBL" id="KV419398">
    <property type="protein sequence ID" value="KZS96893.1"/>
    <property type="molecule type" value="Genomic_DNA"/>
</dbReference>
<dbReference type="STRING" id="1314777.A0A164YGF8"/>
<dbReference type="InterPro" id="IPR006906">
    <property type="entry name" value="Timeless_N"/>
</dbReference>
<feature type="domain" description="Timeless N-terminal" evidence="6">
    <location>
        <begin position="38"/>
        <end position="277"/>
    </location>
</feature>
<feature type="region of interest" description="Disordered" evidence="5">
    <location>
        <begin position="863"/>
        <end position="1095"/>
    </location>
</feature>
<evidence type="ECO:0000256" key="2">
    <source>
        <dbReference type="ARBA" id="ARBA00022880"/>
    </source>
</evidence>
<name>A0A164YGF8_9AGAM</name>